<evidence type="ECO:0000256" key="4">
    <source>
        <dbReference type="ARBA" id="ARBA00022525"/>
    </source>
</evidence>
<feature type="non-terminal residue" evidence="12">
    <location>
        <position position="77"/>
    </location>
</feature>
<dbReference type="Proteomes" id="UP000800235">
    <property type="component" value="Unassembled WGS sequence"/>
</dbReference>
<protein>
    <recommendedName>
        <fullName evidence="11">Extracellular metalloproteinase</fullName>
        <ecNumber evidence="11">3.4.24.-</ecNumber>
    </recommendedName>
    <alternativeName>
        <fullName evidence="11">Fungalysin</fullName>
    </alternativeName>
</protein>
<dbReference type="PANTHER" id="PTHR33478:SF1">
    <property type="entry name" value="EXTRACELLULAR METALLOPROTEINASE MEP"/>
    <property type="match status" value="1"/>
</dbReference>
<dbReference type="InterPro" id="IPR001842">
    <property type="entry name" value="Peptidase_M36"/>
</dbReference>
<comment type="subcellular location">
    <subcellularLocation>
        <location evidence="2 11">Secreted</location>
    </subcellularLocation>
</comment>
<dbReference type="EC" id="3.4.24.-" evidence="11"/>
<name>A0A9P4P0Z8_9PEZI</name>
<keyword evidence="10 11" id="KW-0865">Zymogen</keyword>
<keyword evidence="9 11" id="KW-0482">Metalloprotease</keyword>
<dbReference type="AlphaFoldDB" id="A0A9P4P0Z8"/>
<sequence length="77" mass="8471">MGAWVTGNPAGIQKYPCSTNMTMNTHTFGDVNSIDEVHGAGTVWATMLYEILWNLIDKYGVPSAIRPVFNDNHVATE</sequence>
<evidence type="ECO:0000256" key="9">
    <source>
        <dbReference type="ARBA" id="ARBA00023049"/>
    </source>
</evidence>
<comment type="similarity">
    <text evidence="3 11">Belongs to the peptidase M36 family.</text>
</comment>
<dbReference type="GO" id="GO:0004222">
    <property type="term" value="F:metalloendopeptidase activity"/>
    <property type="evidence" value="ECO:0007669"/>
    <property type="project" value="InterPro"/>
</dbReference>
<comment type="cofactor">
    <cofactor evidence="1 11">
        <name>Zn(2+)</name>
        <dbReference type="ChEBI" id="CHEBI:29105"/>
    </cofactor>
</comment>
<keyword evidence="8 11" id="KW-0862">Zinc</keyword>
<evidence type="ECO:0000256" key="10">
    <source>
        <dbReference type="ARBA" id="ARBA00023145"/>
    </source>
</evidence>
<comment type="caution">
    <text evidence="12">The sequence shown here is derived from an EMBL/GenBank/DDBJ whole genome shotgun (WGS) entry which is preliminary data.</text>
</comment>
<evidence type="ECO:0000256" key="8">
    <source>
        <dbReference type="ARBA" id="ARBA00022833"/>
    </source>
</evidence>
<evidence type="ECO:0000256" key="7">
    <source>
        <dbReference type="ARBA" id="ARBA00022801"/>
    </source>
</evidence>
<dbReference type="GO" id="GO:0005576">
    <property type="term" value="C:extracellular region"/>
    <property type="evidence" value="ECO:0007669"/>
    <property type="project" value="UniProtKB-SubCell"/>
</dbReference>
<keyword evidence="6 11" id="KW-0479">Metal-binding</keyword>
<evidence type="ECO:0000256" key="11">
    <source>
        <dbReference type="RuleBase" id="RU364017"/>
    </source>
</evidence>
<keyword evidence="7 11" id="KW-0378">Hydrolase</keyword>
<dbReference type="InterPro" id="IPR050371">
    <property type="entry name" value="Fungal_virulence_M36"/>
</dbReference>
<dbReference type="Pfam" id="PF02128">
    <property type="entry name" value="Peptidase_M36"/>
    <property type="match status" value="1"/>
</dbReference>
<dbReference type="PANTHER" id="PTHR33478">
    <property type="entry name" value="EXTRACELLULAR METALLOPROTEINASE MEP"/>
    <property type="match status" value="1"/>
</dbReference>
<accession>A0A9P4P0Z8</accession>
<evidence type="ECO:0000256" key="2">
    <source>
        <dbReference type="ARBA" id="ARBA00004613"/>
    </source>
</evidence>
<dbReference type="SUPFAM" id="SSF55486">
    <property type="entry name" value="Metalloproteases ('zincins'), catalytic domain"/>
    <property type="match status" value="1"/>
</dbReference>
<keyword evidence="5 11" id="KW-0645">Protease</keyword>
<reference evidence="12" key="1">
    <citation type="journal article" date="2020" name="Stud. Mycol.">
        <title>101 Dothideomycetes genomes: a test case for predicting lifestyles and emergence of pathogens.</title>
        <authorList>
            <person name="Haridas S."/>
            <person name="Albert R."/>
            <person name="Binder M."/>
            <person name="Bloem J."/>
            <person name="Labutti K."/>
            <person name="Salamov A."/>
            <person name="Andreopoulos B."/>
            <person name="Baker S."/>
            <person name="Barry K."/>
            <person name="Bills G."/>
            <person name="Bluhm B."/>
            <person name="Cannon C."/>
            <person name="Castanera R."/>
            <person name="Culley D."/>
            <person name="Daum C."/>
            <person name="Ezra D."/>
            <person name="Gonzalez J."/>
            <person name="Henrissat B."/>
            <person name="Kuo A."/>
            <person name="Liang C."/>
            <person name="Lipzen A."/>
            <person name="Lutzoni F."/>
            <person name="Magnuson J."/>
            <person name="Mondo S."/>
            <person name="Nolan M."/>
            <person name="Ohm R."/>
            <person name="Pangilinan J."/>
            <person name="Park H.-J."/>
            <person name="Ramirez L."/>
            <person name="Alfaro M."/>
            <person name="Sun H."/>
            <person name="Tritt A."/>
            <person name="Yoshinaga Y."/>
            <person name="Zwiers L.-H."/>
            <person name="Turgeon B."/>
            <person name="Goodwin S."/>
            <person name="Spatafora J."/>
            <person name="Crous P."/>
            <person name="Grigoriev I."/>
        </authorList>
    </citation>
    <scope>NUCLEOTIDE SEQUENCE</scope>
    <source>
        <strain evidence="12">CBS 130266</strain>
    </source>
</reference>
<organism evidence="12 13">
    <name type="scientific">Tothia fuscella</name>
    <dbReference type="NCBI Taxonomy" id="1048955"/>
    <lineage>
        <taxon>Eukaryota</taxon>
        <taxon>Fungi</taxon>
        <taxon>Dikarya</taxon>
        <taxon>Ascomycota</taxon>
        <taxon>Pezizomycotina</taxon>
        <taxon>Dothideomycetes</taxon>
        <taxon>Pleosporomycetidae</taxon>
        <taxon>Venturiales</taxon>
        <taxon>Cylindrosympodiaceae</taxon>
        <taxon>Tothia</taxon>
    </lineage>
</organism>
<keyword evidence="4 11" id="KW-0964">Secreted</keyword>
<dbReference type="EMBL" id="MU007013">
    <property type="protein sequence ID" value="KAF2435272.1"/>
    <property type="molecule type" value="Genomic_DNA"/>
</dbReference>
<dbReference type="Gene3D" id="1.10.390.10">
    <property type="entry name" value="Neutral Protease Domain 2"/>
    <property type="match status" value="1"/>
</dbReference>
<evidence type="ECO:0000256" key="1">
    <source>
        <dbReference type="ARBA" id="ARBA00001947"/>
    </source>
</evidence>
<evidence type="ECO:0000313" key="13">
    <source>
        <dbReference type="Proteomes" id="UP000800235"/>
    </source>
</evidence>
<evidence type="ECO:0000313" key="12">
    <source>
        <dbReference type="EMBL" id="KAF2435272.1"/>
    </source>
</evidence>
<gene>
    <name evidence="12" type="ORF">EJ08DRAFT_574582</name>
</gene>
<dbReference type="GO" id="GO:0006508">
    <property type="term" value="P:proteolysis"/>
    <property type="evidence" value="ECO:0007669"/>
    <property type="project" value="UniProtKB-KW"/>
</dbReference>
<evidence type="ECO:0000256" key="6">
    <source>
        <dbReference type="ARBA" id="ARBA00022723"/>
    </source>
</evidence>
<dbReference type="InterPro" id="IPR027268">
    <property type="entry name" value="Peptidase_M4/M1_CTD_sf"/>
</dbReference>
<evidence type="ECO:0000256" key="5">
    <source>
        <dbReference type="ARBA" id="ARBA00022670"/>
    </source>
</evidence>
<proteinExistence type="inferred from homology"/>
<keyword evidence="13" id="KW-1185">Reference proteome</keyword>
<dbReference type="OrthoDB" id="3227768at2759"/>
<dbReference type="GO" id="GO:0008270">
    <property type="term" value="F:zinc ion binding"/>
    <property type="evidence" value="ECO:0007669"/>
    <property type="project" value="InterPro"/>
</dbReference>
<evidence type="ECO:0000256" key="3">
    <source>
        <dbReference type="ARBA" id="ARBA00006006"/>
    </source>
</evidence>